<name>A0ACB6S6C6_9PLEO</name>
<proteinExistence type="predicted"/>
<sequence length="72" mass="7210">MLLLTKIVLAGPIGYGICQTSCSAFVMACYSATGFTWGATLAATAPASILVCNAAYGTCQTACATVLLGPTL</sequence>
<organism evidence="1 2">
    <name type="scientific">Macroventuria anomochaeta</name>
    <dbReference type="NCBI Taxonomy" id="301207"/>
    <lineage>
        <taxon>Eukaryota</taxon>
        <taxon>Fungi</taxon>
        <taxon>Dikarya</taxon>
        <taxon>Ascomycota</taxon>
        <taxon>Pezizomycotina</taxon>
        <taxon>Dothideomycetes</taxon>
        <taxon>Pleosporomycetidae</taxon>
        <taxon>Pleosporales</taxon>
        <taxon>Pleosporineae</taxon>
        <taxon>Didymellaceae</taxon>
        <taxon>Macroventuria</taxon>
    </lineage>
</organism>
<keyword evidence="2" id="KW-1185">Reference proteome</keyword>
<evidence type="ECO:0000313" key="1">
    <source>
        <dbReference type="EMBL" id="KAF2629746.1"/>
    </source>
</evidence>
<reference evidence="1" key="1">
    <citation type="journal article" date="2020" name="Stud. Mycol.">
        <title>101 Dothideomycetes genomes: a test case for predicting lifestyles and emergence of pathogens.</title>
        <authorList>
            <person name="Haridas S."/>
            <person name="Albert R."/>
            <person name="Binder M."/>
            <person name="Bloem J."/>
            <person name="Labutti K."/>
            <person name="Salamov A."/>
            <person name="Andreopoulos B."/>
            <person name="Baker S."/>
            <person name="Barry K."/>
            <person name="Bills G."/>
            <person name="Bluhm B."/>
            <person name="Cannon C."/>
            <person name="Castanera R."/>
            <person name="Culley D."/>
            <person name="Daum C."/>
            <person name="Ezra D."/>
            <person name="Gonzalez J."/>
            <person name="Henrissat B."/>
            <person name="Kuo A."/>
            <person name="Liang C."/>
            <person name="Lipzen A."/>
            <person name="Lutzoni F."/>
            <person name="Magnuson J."/>
            <person name="Mondo S."/>
            <person name="Nolan M."/>
            <person name="Ohm R."/>
            <person name="Pangilinan J."/>
            <person name="Park H.-J."/>
            <person name="Ramirez L."/>
            <person name="Alfaro M."/>
            <person name="Sun H."/>
            <person name="Tritt A."/>
            <person name="Yoshinaga Y."/>
            <person name="Zwiers L.-H."/>
            <person name="Turgeon B."/>
            <person name="Goodwin S."/>
            <person name="Spatafora J."/>
            <person name="Crous P."/>
            <person name="Grigoriev I."/>
        </authorList>
    </citation>
    <scope>NUCLEOTIDE SEQUENCE</scope>
    <source>
        <strain evidence="1">CBS 525.71</strain>
    </source>
</reference>
<protein>
    <submittedName>
        <fullName evidence="1">Uncharacterized protein</fullName>
    </submittedName>
</protein>
<comment type="caution">
    <text evidence="1">The sequence shown here is derived from an EMBL/GenBank/DDBJ whole genome shotgun (WGS) entry which is preliminary data.</text>
</comment>
<gene>
    <name evidence="1" type="ORF">BU25DRAFT_337128</name>
</gene>
<evidence type="ECO:0000313" key="2">
    <source>
        <dbReference type="Proteomes" id="UP000799754"/>
    </source>
</evidence>
<dbReference type="EMBL" id="MU006709">
    <property type="protein sequence ID" value="KAF2629746.1"/>
    <property type="molecule type" value="Genomic_DNA"/>
</dbReference>
<dbReference type="Proteomes" id="UP000799754">
    <property type="component" value="Unassembled WGS sequence"/>
</dbReference>
<accession>A0ACB6S6C6</accession>